<organism evidence="1 2">
    <name type="scientific">Actinokineospora soli</name>
    <dbReference type="NCBI Taxonomy" id="1048753"/>
    <lineage>
        <taxon>Bacteria</taxon>
        <taxon>Bacillati</taxon>
        <taxon>Actinomycetota</taxon>
        <taxon>Actinomycetes</taxon>
        <taxon>Pseudonocardiales</taxon>
        <taxon>Pseudonocardiaceae</taxon>
        <taxon>Actinokineospora</taxon>
    </lineage>
</organism>
<accession>A0ABW2TU56</accession>
<comment type="caution">
    <text evidence="1">The sequence shown here is derived from an EMBL/GenBank/DDBJ whole genome shotgun (WGS) entry which is preliminary data.</text>
</comment>
<protein>
    <submittedName>
        <fullName evidence="1">Uncharacterized protein</fullName>
    </submittedName>
</protein>
<dbReference type="EMBL" id="JBHTEY010000004">
    <property type="protein sequence ID" value="MFC7616008.1"/>
    <property type="molecule type" value="Genomic_DNA"/>
</dbReference>
<keyword evidence="2" id="KW-1185">Reference proteome</keyword>
<evidence type="ECO:0000313" key="2">
    <source>
        <dbReference type="Proteomes" id="UP001596512"/>
    </source>
</evidence>
<sequence>MFYQPYASQRQWRYYATAAVGEQPTGVFSEEAVPSTECMVVVGLNPDSSIRVALHADKDPEICGRALATAEAIVVKITAG</sequence>
<name>A0ABW2TU56_9PSEU</name>
<proteinExistence type="predicted"/>
<gene>
    <name evidence="1" type="ORF">ACFQV2_23540</name>
</gene>
<dbReference type="Proteomes" id="UP001596512">
    <property type="component" value="Unassembled WGS sequence"/>
</dbReference>
<evidence type="ECO:0000313" key="1">
    <source>
        <dbReference type="EMBL" id="MFC7616008.1"/>
    </source>
</evidence>
<reference evidence="2" key="1">
    <citation type="journal article" date="2019" name="Int. J. Syst. Evol. Microbiol.">
        <title>The Global Catalogue of Microorganisms (GCM) 10K type strain sequencing project: providing services to taxonomists for standard genome sequencing and annotation.</title>
        <authorList>
            <consortium name="The Broad Institute Genomics Platform"/>
            <consortium name="The Broad Institute Genome Sequencing Center for Infectious Disease"/>
            <person name="Wu L."/>
            <person name="Ma J."/>
        </authorList>
    </citation>
    <scope>NUCLEOTIDE SEQUENCE [LARGE SCALE GENOMIC DNA]</scope>
    <source>
        <strain evidence="2">JCM 17695</strain>
    </source>
</reference>